<evidence type="ECO:0000313" key="2">
    <source>
        <dbReference type="EMBL" id="KAF3438414.1"/>
    </source>
</evidence>
<gene>
    <name evidence="2" type="ORF">FNV43_RR21176</name>
</gene>
<comment type="caution">
    <text evidence="2">The sequence shown here is derived from an EMBL/GenBank/DDBJ whole genome shotgun (WGS) entry which is preliminary data.</text>
</comment>
<dbReference type="InterPro" id="IPR010733">
    <property type="entry name" value="DUF1308"/>
</dbReference>
<protein>
    <recommendedName>
        <fullName evidence="1">DUF1308 domain-containing protein</fullName>
    </recommendedName>
</protein>
<dbReference type="EMBL" id="VOIH02000009">
    <property type="protein sequence ID" value="KAF3438414.1"/>
    <property type="molecule type" value="Genomic_DNA"/>
</dbReference>
<evidence type="ECO:0000313" key="3">
    <source>
        <dbReference type="Proteomes" id="UP000796880"/>
    </source>
</evidence>
<dbReference type="Pfam" id="PF07000">
    <property type="entry name" value="DUF1308"/>
    <property type="match status" value="1"/>
</dbReference>
<dbReference type="Proteomes" id="UP000796880">
    <property type="component" value="Unassembled WGS sequence"/>
</dbReference>
<keyword evidence="3" id="KW-1185">Reference proteome</keyword>
<name>A0A8K0GU49_9ROSA</name>
<dbReference type="OrthoDB" id="441890at2759"/>
<dbReference type="AlphaFoldDB" id="A0A8K0GU49"/>
<proteinExistence type="predicted"/>
<feature type="domain" description="DUF1308" evidence="1">
    <location>
        <begin position="304"/>
        <end position="470"/>
    </location>
</feature>
<organism evidence="2 3">
    <name type="scientific">Rhamnella rubrinervis</name>
    <dbReference type="NCBI Taxonomy" id="2594499"/>
    <lineage>
        <taxon>Eukaryota</taxon>
        <taxon>Viridiplantae</taxon>
        <taxon>Streptophyta</taxon>
        <taxon>Embryophyta</taxon>
        <taxon>Tracheophyta</taxon>
        <taxon>Spermatophyta</taxon>
        <taxon>Magnoliopsida</taxon>
        <taxon>eudicotyledons</taxon>
        <taxon>Gunneridae</taxon>
        <taxon>Pentapetalae</taxon>
        <taxon>rosids</taxon>
        <taxon>fabids</taxon>
        <taxon>Rosales</taxon>
        <taxon>Rhamnaceae</taxon>
        <taxon>rhamnoid group</taxon>
        <taxon>Rhamneae</taxon>
        <taxon>Rhamnella</taxon>
    </lineage>
</organism>
<reference evidence="2" key="1">
    <citation type="submission" date="2020-03" db="EMBL/GenBank/DDBJ databases">
        <title>A high-quality chromosome-level genome assembly of a woody plant with both climbing and erect habits, Rhamnella rubrinervis.</title>
        <authorList>
            <person name="Lu Z."/>
            <person name="Yang Y."/>
            <person name="Zhu X."/>
            <person name="Sun Y."/>
        </authorList>
    </citation>
    <scope>NUCLEOTIDE SEQUENCE</scope>
    <source>
        <strain evidence="2">BYM</strain>
        <tissue evidence="2">Leaf</tissue>
    </source>
</reference>
<dbReference type="PANTHER" id="PTHR13379">
    <property type="entry name" value="UNCHARACTERIZED DUF1308"/>
    <property type="match status" value="1"/>
</dbReference>
<sequence>MRKEAIEIQLELAKTRCRGVIDRIQALPAFANNINASCQRTLLRLAQSELSFLCRSSSTLNALSLNIGHIEAVVHILQQPFIAGVSRVCKPISPSPTTSNGQKCNSLSKGVHVDIICTLNGNPVWILVSDRNPKYIFWNQSNKNKGLKLRIEELLVAARSSAALKPSSIVLFFSIGLSSLVYEKLKEEFGAAELELELSFLDFDFTEDSESDWINVLGRTYREACILEIKVFEIRHAVEAELSECDVKRSCLVAAEAELSEDHTERNMGFSFCSLISRMEFCLLDVKDAEWTKLCNLFGSDDFINFDTTALIALVSGISNGAAEKILATPEGELRQRFKGNYEFVIGQVMSEIQNPIHVELSCILSGKRGIICESVFLEFKDLVAMCGGPNEKLRADHLLRKLKVVPDYPSDRMMSLPTTRKLAFKNKVAFGTGDYWQAPTLTANMAFARAVSQTGMSLFIIPHKPRALTGD</sequence>
<dbReference type="PANTHER" id="PTHR13379:SF0">
    <property type="entry name" value="UPF0415 PROTEIN C7ORF25"/>
    <property type="match status" value="1"/>
</dbReference>
<evidence type="ECO:0000259" key="1">
    <source>
        <dbReference type="Pfam" id="PF07000"/>
    </source>
</evidence>
<accession>A0A8K0GU49</accession>